<name>A0A6G8R6N1_9CAUD</name>
<reference evidence="2 3" key="1">
    <citation type="submission" date="2020-03" db="EMBL/GenBank/DDBJ databases">
        <title>The Isolation and Genome Sequence of a Novel Cyanophage S-H34 from the Huanghai Sea, China.</title>
        <authorList>
            <person name="Jiang T."/>
        </authorList>
    </citation>
    <scope>NUCLEOTIDE SEQUENCE [LARGE SCALE GENOMIC DNA]</scope>
</reference>
<evidence type="ECO:0000313" key="2">
    <source>
        <dbReference type="EMBL" id="QIN97052.1"/>
    </source>
</evidence>
<dbReference type="EMBL" id="MT162467">
    <property type="protein sequence ID" value="QIN97052.1"/>
    <property type="molecule type" value="Genomic_DNA"/>
</dbReference>
<sequence length="79" mass="8980">MKELSKFLREHDTGEDHEHPRPLKDGEGADDQEFLDLMSQYKDVRRKDPKAAGKILEKTQQLSEKGDVSPKAKLAAAYL</sequence>
<feature type="compositionally biased region" description="Basic and acidic residues" evidence="1">
    <location>
        <begin position="1"/>
        <end position="27"/>
    </location>
</feature>
<dbReference type="Proteomes" id="UP000501900">
    <property type="component" value="Genome"/>
</dbReference>
<keyword evidence="3" id="KW-1185">Reference proteome</keyword>
<dbReference type="RefSeq" id="YP_010670720.1">
    <property type="nucleotide sequence ID" value="NC_070965.1"/>
</dbReference>
<proteinExistence type="predicted"/>
<feature type="region of interest" description="Disordered" evidence="1">
    <location>
        <begin position="1"/>
        <end position="30"/>
    </location>
</feature>
<evidence type="ECO:0000313" key="3">
    <source>
        <dbReference type="Proteomes" id="UP000501900"/>
    </source>
</evidence>
<dbReference type="KEGG" id="vg:77946930"/>
<feature type="region of interest" description="Disordered" evidence="1">
    <location>
        <begin position="46"/>
        <end position="79"/>
    </location>
</feature>
<dbReference type="GeneID" id="77946930"/>
<protein>
    <submittedName>
        <fullName evidence="2">Uncharacterized protein</fullName>
    </submittedName>
</protein>
<feature type="compositionally biased region" description="Basic and acidic residues" evidence="1">
    <location>
        <begin position="46"/>
        <end position="57"/>
    </location>
</feature>
<evidence type="ECO:0000256" key="1">
    <source>
        <dbReference type="SAM" id="MobiDB-lite"/>
    </source>
</evidence>
<organism evidence="2 3">
    <name type="scientific">Synechococcus phage S-H34</name>
    <dbReference type="NCBI Taxonomy" id="2718942"/>
    <lineage>
        <taxon>Viruses</taxon>
        <taxon>Duplodnaviria</taxon>
        <taxon>Heunggongvirae</taxon>
        <taxon>Uroviricota</taxon>
        <taxon>Caudoviricetes</taxon>
        <taxon>Pantevenvirales</taxon>
        <taxon>Kyanoviridae</taxon>
        <taxon>Makaravirus</taxon>
        <taxon>Makaravirus thirtyfour</taxon>
    </lineage>
</organism>
<accession>A0A6G8R6N1</accession>